<reference evidence="3" key="1">
    <citation type="journal article" date="2013" name="Nature">
        <title>Pan genome of the phytoplankton Emiliania underpins its global distribution.</title>
        <authorList>
            <person name="Read B.A."/>
            <person name="Kegel J."/>
            <person name="Klute M.J."/>
            <person name="Kuo A."/>
            <person name="Lefebvre S.C."/>
            <person name="Maumus F."/>
            <person name="Mayer C."/>
            <person name="Miller J."/>
            <person name="Monier A."/>
            <person name="Salamov A."/>
            <person name="Young J."/>
            <person name="Aguilar M."/>
            <person name="Claverie J.M."/>
            <person name="Frickenhaus S."/>
            <person name="Gonzalez K."/>
            <person name="Herman E.K."/>
            <person name="Lin Y.C."/>
            <person name="Napier J."/>
            <person name="Ogata H."/>
            <person name="Sarno A.F."/>
            <person name="Shmutz J."/>
            <person name="Schroeder D."/>
            <person name="de Vargas C."/>
            <person name="Verret F."/>
            <person name="von Dassow P."/>
            <person name="Valentin K."/>
            <person name="Van de Peer Y."/>
            <person name="Wheeler G."/>
            <person name="Dacks J.B."/>
            <person name="Delwiche C.F."/>
            <person name="Dyhrman S.T."/>
            <person name="Glockner G."/>
            <person name="John U."/>
            <person name="Richards T."/>
            <person name="Worden A.Z."/>
            <person name="Zhang X."/>
            <person name="Grigoriev I.V."/>
            <person name="Allen A.E."/>
            <person name="Bidle K."/>
            <person name="Borodovsky M."/>
            <person name="Bowler C."/>
            <person name="Brownlee C."/>
            <person name="Cock J.M."/>
            <person name="Elias M."/>
            <person name="Gladyshev V.N."/>
            <person name="Groth M."/>
            <person name="Guda C."/>
            <person name="Hadaegh A."/>
            <person name="Iglesias-Rodriguez M.D."/>
            <person name="Jenkins J."/>
            <person name="Jones B.M."/>
            <person name="Lawson T."/>
            <person name="Leese F."/>
            <person name="Lindquist E."/>
            <person name="Lobanov A."/>
            <person name="Lomsadze A."/>
            <person name="Malik S.B."/>
            <person name="Marsh M.E."/>
            <person name="Mackinder L."/>
            <person name="Mock T."/>
            <person name="Mueller-Roeber B."/>
            <person name="Pagarete A."/>
            <person name="Parker M."/>
            <person name="Probert I."/>
            <person name="Quesneville H."/>
            <person name="Raines C."/>
            <person name="Rensing S.A."/>
            <person name="Riano-Pachon D.M."/>
            <person name="Richier S."/>
            <person name="Rokitta S."/>
            <person name="Shiraiwa Y."/>
            <person name="Soanes D.M."/>
            <person name="van der Giezen M."/>
            <person name="Wahlund T.M."/>
            <person name="Williams B."/>
            <person name="Wilson W."/>
            <person name="Wolfe G."/>
            <person name="Wurch L.L."/>
        </authorList>
    </citation>
    <scope>NUCLEOTIDE SEQUENCE</scope>
</reference>
<dbReference type="RefSeq" id="XP_005767143.1">
    <property type="nucleotide sequence ID" value="XM_005767086.1"/>
</dbReference>
<evidence type="ECO:0000313" key="3">
    <source>
        <dbReference type="Proteomes" id="UP000013827"/>
    </source>
</evidence>
<evidence type="ECO:0000313" key="2">
    <source>
        <dbReference type="EnsemblProtists" id="EOD14714"/>
    </source>
</evidence>
<organism evidence="2 3">
    <name type="scientific">Emiliania huxleyi (strain CCMP1516)</name>
    <dbReference type="NCBI Taxonomy" id="280463"/>
    <lineage>
        <taxon>Eukaryota</taxon>
        <taxon>Haptista</taxon>
        <taxon>Haptophyta</taxon>
        <taxon>Prymnesiophyceae</taxon>
        <taxon>Isochrysidales</taxon>
        <taxon>Noelaerhabdaceae</taxon>
        <taxon>Emiliania</taxon>
    </lineage>
</organism>
<keyword evidence="3" id="KW-1185">Reference proteome</keyword>
<name>A0A0D3ITX9_EMIH1</name>
<dbReference type="Proteomes" id="UP000013827">
    <property type="component" value="Unassembled WGS sequence"/>
</dbReference>
<dbReference type="HOGENOM" id="CLU_1910597_0_0_1"/>
<sequence length="133" mass="14472">MLAAQEGMPGERQERQEKTRGAVGDSRGGEGRRVLGLCRLHHEELVDARHVPKVPPREAVGGAVPPRASRHAWRPTLAAVIPDAERAYGHRRQGGGGWQGQGYGGGSRTYGYAEQPRYAHNGYGVPPFFYSDA</sequence>
<accession>A0A0D3ITX9</accession>
<dbReference type="AlphaFoldDB" id="A0A0D3ITX9"/>
<proteinExistence type="predicted"/>
<dbReference type="EnsemblProtists" id="EOD14714">
    <property type="protein sequence ID" value="EOD14714"/>
    <property type="gene ID" value="EMIHUDRAFT_350268"/>
</dbReference>
<dbReference type="PaxDb" id="2903-EOD14714"/>
<protein>
    <submittedName>
        <fullName evidence="2">Uncharacterized protein</fullName>
    </submittedName>
</protein>
<reference evidence="2" key="2">
    <citation type="submission" date="2024-10" db="UniProtKB">
        <authorList>
            <consortium name="EnsemblProtists"/>
        </authorList>
    </citation>
    <scope>IDENTIFICATION</scope>
</reference>
<feature type="region of interest" description="Disordered" evidence="1">
    <location>
        <begin position="49"/>
        <end position="71"/>
    </location>
</feature>
<evidence type="ECO:0000256" key="1">
    <source>
        <dbReference type="SAM" id="MobiDB-lite"/>
    </source>
</evidence>
<dbReference type="KEGG" id="ehx:EMIHUDRAFT_350268"/>
<feature type="compositionally biased region" description="Basic and acidic residues" evidence="1">
    <location>
        <begin position="9"/>
        <end position="20"/>
    </location>
</feature>
<feature type="region of interest" description="Disordered" evidence="1">
    <location>
        <begin position="1"/>
        <end position="31"/>
    </location>
</feature>
<dbReference type="GeneID" id="17260919"/>